<name>A0AAX3PAD6_AERHY</name>
<dbReference type="EMBL" id="CP118942">
    <property type="protein sequence ID" value="WEE28381.1"/>
    <property type="molecule type" value="Genomic_DNA"/>
</dbReference>
<protein>
    <recommendedName>
        <fullName evidence="3">Chemotaxis protein</fullName>
    </recommendedName>
</protein>
<gene>
    <name evidence="1" type="ORF">PY771_08695</name>
</gene>
<proteinExistence type="predicted"/>
<evidence type="ECO:0000313" key="1">
    <source>
        <dbReference type="EMBL" id="WEE28381.1"/>
    </source>
</evidence>
<organism evidence="1 2">
    <name type="scientific">Aeromonas hydrophila</name>
    <dbReference type="NCBI Taxonomy" id="644"/>
    <lineage>
        <taxon>Bacteria</taxon>
        <taxon>Pseudomonadati</taxon>
        <taxon>Pseudomonadota</taxon>
        <taxon>Gammaproteobacteria</taxon>
        <taxon>Aeromonadales</taxon>
        <taxon>Aeromonadaceae</taxon>
        <taxon>Aeromonas</taxon>
    </lineage>
</organism>
<evidence type="ECO:0008006" key="3">
    <source>
        <dbReference type="Google" id="ProtNLM"/>
    </source>
</evidence>
<dbReference type="RefSeq" id="WP_077097250.1">
    <property type="nucleotide sequence ID" value="NZ_CP118942.1"/>
</dbReference>
<dbReference type="Proteomes" id="UP001214666">
    <property type="component" value="Chromosome"/>
</dbReference>
<dbReference type="AlphaFoldDB" id="A0AAX3PAD6"/>
<accession>A0AAX3PAD6</accession>
<sequence>MKLILKQYLASLKERAELDAVLPDLLSSMGLNVFISPARGVKEYGVDIAAVGRINGEEDKVYLFSVKSGNLTRETWNGNTDQALRPSLDEIQDSFIPSRLPPQHRDKQIVICLCFGGDVNSGIRQEVSGYEQRNTKNNISFEEWNGDKLSEFIQEHLLKEELLPSSNQALLRKSLALLEEPDSSIKHFSKLLDNILLHALDADSTMSCIIRVNICLWVLFAWCRDSENLESAYISSEQALLLSWDKAKDYYTGRNKVSAGFDSMLDTYQQVTDCYIDHCLIPHVEFKYALSHAVKSPCSIDVNIKLFDVLGRLSVKGLWILDSLSKSYDKNPPIDGESEEQEILRSRLQTITKSIKQLIINNPILLSPYKDSQAIDIGLALTLLSNNSEHDNFVQNWLSDIVHRCIFSFQSNGMYPTIYNSYEKLLEHKKKDKSDDGYKHKATEASILYPLLTIFCALYKSAPISQELEQFTNNELKHCTLQYWYPNQYSEQFMYSDADAHGAASTNFPTNGNTALEHIAQECKHADSFRKMSAINKNKAPLLLTACRYYRYPVPFHYIEYWLLDSLPPQQPELGRPTSQTE</sequence>
<reference evidence="1" key="1">
    <citation type="submission" date="2023-02" db="EMBL/GenBank/DDBJ databases">
        <title>The sequence of Aeromonas hydrophila K533.</title>
        <authorList>
            <person name="Luo X."/>
        </authorList>
    </citation>
    <scope>NUCLEOTIDE SEQUENCE</scope>
    <source>
        <strain evidence="1">K533</strain>
    </source>
</reference>
<evidence type="ECO:0000313" key="2">
    <source>
        <dbReference type="Proteomes" id="UP001214666"/>
    </source>
</evidence>